<gene>
    <name evidence="1" type="ORF">MiSe_76060</name>
</gene>
<evidence type="ECO:0000313" key="1">
    <source>
        <dbReference type="EMBL" id="GET42788.1"/>
    </source>
</evidence>
<accession>A0AAV3XJF4</accession>
<name>A0AAV3XJF4_9CYAN</name>
<proteinExistence type="predicted"/>
<organism evidence="1 2">
    <name type="scientific">Microseira wollei NIES-4236</name>
    <dbReference type="NCBI Taxonomy" id="2530354"/>
    <lineage>
        <taxon>Bacteria</taxon>
        <taxon>Bacillati</taxon>
        <taxon>Cyanobacteriota</taxon>
        <taxon>Cyanophyceae</taxon>
        <taxon>Oscillatoriophycideae</taxon>
        <taxon>Aerosakkonematales</taxon>
        <taxon>Aerosakkonemataceae</taxon>
        <taxon>Microseira</taxon>
    </lineage>
</organism>
<dbReference type="Proteomes" id="UP001050975">
    <property type="component" value="Unassembled WGS sequence"/>
</dbReference>
<sequence>MRKYIIFQADEREEREASRRILAHTGACTDILAEYFDSSDGPIPEPGYQRNGFKTPSFQDGFTFLPF</sequence>
<evidence type="ECO:0000313" key="2">
    <source>
        <dbReference type="Proteomes" id="UP001050975"/>
    </source>
</evidence>
<dbReference type="AlphaFoldDB" id="A0AAV3XJF4"/>
<keyword evidence="2" id="KW-1185">Reference proteome</keyword>
<protein>
    <submittedName>
        <fullName evidence="1">Uncharacterized protein</fullName>
    </submittedName>
</protein>
<dbReference type="EMBL" id="BLAY01000182">
    <property type="protein sequence ID" value="GET42788.1"/>
    <property type="molecule type" value="Genomic_DNA"/>
</dbReference>
<dbReference type="RefSeq" id="WP_226590855.1">
    <property type="nucleotide sequence ID" value="NZ_BLAY01000182.1"/>
</dbReference>
<comment type="caution">
    <text evidence="1">The sequence shown here is derived from an EMBL/GenBank/DDBJ whole genome shotgun (WGS) entry which is preliminary data.</text>
</comment>
<reference evidence="1" key="1">
    <citation type="submission" date="2019-10" db="EMBL/GenBank/DDBJ databases">
        <title>Draft genome sequece of Microseira wollei NIES-4236.</title>
        <authorList>
            <person name="Yamaguchi H."/>
            <person name="Suzuki S."/>
            <person name="Kawachi M."/>
        </authorList>
    </citation>
    <scope>NUCLEOTIDE SEQUENCE</scope>
    <source>
        <strain evidence="1">NIES-4236</strain>
    </source>
</reference>